<reference evidence="3" key="1">
    <citation type="submission" date="2016-11" db="UniProtKB">
        <authorList>
            <consortium name="WormBaseParasite"/>
        </authorList>
    </citation>
    <scope>IDENTIFICATION</scope>
</reference>
<keyword evidence="2" id="KW-1185">Reference proteome</keyword>
<accession>A0A1I7TAF2</accession>
<dbReference type="GO" id="GO:0031462">
    <property type="term" value="C:Cul2-RING ubiquitin ligase complex"/>
    <property type="evidence" value="ECO:0007669"/>
    <property type="project" value="TreeGrafter"/>
</dbReference>
<dbReference type="PANTHER" id="PTHR12904">
    <property type="match status" value="1"/>
</dbReference>
<dbReference type="PROSITE" id="PS50802">
    <property type="entry name" value="OTU"/>
    <property type="match status" value="1"/>
</dbReference>
<proteinExistence type="predicted"/>
<dbReference type="AlphaFoldDB" id="A0A1I7TAF2"/>
<dbReference type="PANTHER" id="PTHR12904:SF28">
    <property type="entry name" value="ATP SYNTHASE SUBUNIT ALPHA-RELATED"/>
    <property type="match status" value="1"/>
</dbReference>
<dbReference type="InterPro" id="IPR051341">
    <property type="entry name" value="Zyg-11_UBL_adapter"/>
</dbReference>
<dbReference type="WBParaSite" id="Csp11.Scaffold564.g4007.t2">
    <property type="protein sequence ID" value="Csp11.Scaffold564.g4007.t2"/>
    <property type="gene ID" value="Csp11.Scaffold564.g4007"/>
</dbReference>
<dbReference type="STRING" id="1561998.A0A1I7TAF2"/>
<dbReference type="Gene3D" id="3.80.10.10">
    <property type="entry name" value="Ribonuclease Inhibitor"/>
    <property type="match status" value="1"/>
</dbReference>
<evidence type="ECO:0000313" key="2">
    <source>
        <dbReference type="Proteomes" id="UP000095282"/>
    </source>
</evidence>
<protein>
    <submittedName>
        <fullName evidence="3">OTU domain-containing protein</fullName>
    </submittedName>
</protein>
<dbReference type="InterPro" id="IPR032675">
    <property type="entry name" value="LRR_dom_sf"/>
</dbReference>
<evidence type="ECO:0000313" key="3">
    <source>
        <dbReference type="WBParaSite" id="Csp11.Scaffold564.g4007.t2"/>
    </source>
</evidence>
<evidence type="ECO:0000259" key="1">
    <source>
        <dbReference type="PROSITE" id="PS50802"/>
    </source>
</evidence>
<feature type="domain" description="OTU" evidence="1">
    <location>
        <begin position="653"/>
        <end position="708"/>
    </location>
</feature>
<sequence>MSRTVGSLVGLCAGEVASCLSQGTLPQSNWNLGPAMCNQLWEEFHRLQLPIETEEGFNQLVQLLDLTKMDTRNYGLTNNHMKLIKEQNLESFSLGDVSTVGTRDSRKHIHIDRFLETILNDRTREKLRHLDIAAFLPRYVGGWARWVGDNLQSLRSLVIFGTNLSNEDLTLLCGNLKHLQNLDISSTNLTSLASISMCVDLEILSIGGMKSAEKLDMSEMFELKKLRVLDLTCRRICSTYDRDIVKEFLKYDKVLPQLQHIDCSGTDATDEMVEKLVTYHPTLKMIGLVDTKATISTLPEVHLLNTSSLTASLEAFNHYESLFNDAMMINVVTSTYQQIKRLFRLESAVDKRNWFLKLCSAINEIPSSDLLHFVLLKSLSMFFKKDRYEILTTADRLSLATLLYNFLDEYPVWYKHLKRYENGAMRTALRILTREPLLQTPGFNFYELIDKALELLSVNKGSTVEWRCIHAIELSLKNMPEEIFENREFWTRIFDILDQMYRKKKGWMYMRMLDLIKRLADRNPDLLVEIGGVEMLIRQIKIYNETETFDILNKVLFRITIRSRLLESQNFRMLTRFLKELAALVDIPPKKRPYGRKRRSYAVSSVFAYLLTRIKPSETCHFRWKIIDRLVKKLMMSLHAAYVPLFPIPQLLFAAKHVVTDGACYWVAWSATLHKMNKSGVLYQRIVELSKRSEWSEETNKMLRKAIS</sequence>
<organism evidence="2 3">
    <name type="scientific">Caenorhabditis tropicalis</name>
    <dbReference type="NCBI Taxonomy" id="1561998"/>
    <lineage>
        <taxon>Eukaryota</taxon>
        <taxon>Metazoa</taxon>
        <taxon>Ecdysozoa</taxon>
        <taxon>Nematoda</taxon>
        <taxon>Chromadorea</taxon>
        <taxon>Rhabditida</taxon>
        <taxon>Rhabditina</taxon>
        <taxon>Rhabditomorpha</taxon>
        <taxon>Rhabditoidea</taxon>
        <taxon>Rhabditidae</taxon>
        <taxon>Peloderinae</taxon>
        <taxon>Caenorhabditis</taxon>
    </lineage>
</organism>
<name>A0A1I7TAF2_9PELO</name>
<dbReference type="SUPFAM" id="SSF52047">
    <property type="entry name" value="RNI-like"/>
    <property type="match status" value="1"/>
</dbReference>
<dbReference type="InterPro" id="IPR003323">
    <property type="entry name" value="OTU_dom"/>
</dbReference>
<dbReference type="Proteomes" id="UP000095282">
    <property type="component" value="Unplaced"/>
</dbReference>